<protein>
    <recommendedName>
        <fullName evidence="4">Gliding motility protein</fullName>
    </recommendedName>
</protein>
<reference evidence="2 3" key="2">
    <citation type="journal article" date="2016" name="Int. J. Syst. Evol. Microbiol.">
        <title>Lutibacter profundi sp. nov., isolated from a deep-sea hydrothermal system on the Arctic Mid-Ocean Ridge and emended description of the genus Lutibacter.</title>
        <authorList>
            <person name="Le Moine Bauer S."/>
            <person name="Roalkvam I."/>
            <person name="Steen I.H."/>
            <person name="Dahle H."/>
        </authorList>
    </citation>
    <scope>NUCLEOTIDE SEQUENCE [LARGE SCALE GENOMIC DNA]</scope>
    <source>
        <strain evidence="2 3">LP1</strain>
    </source>
</reference>
<dbReference type="SUPFAM" id="SSF48452">
    <property type="entry name" value="TPR-like"/>
    <property type="match status" value="1"/>
</dbReference>
<evidence type="ECO:0008006" key="4">
    <source>
        <dbReference type="Google" id="ProtNLM"/>
    </source>
</evidence>
<dbReference type="EMBL" id="CP013355">
    <property type="protein sequence ID" value="AMC11243.1"/>
    <property type="molecule type" value="Genomic_DNA"/>
</dbReference>
<dbReference type="Proteomes" id="UP000059672">
    <property type="component" value="Chromosome"/>
</dbReference>
<proteinExistence type="predicted"/>
<dbReference type="Gene3D" id="1.25.40.10">
    <property type="entry name" value="Tetratricopeptide repeat domain"/>
    <property type="match status" value="3"/>
</dbReference>
<dbReference type="InterPro" id="IPR011990">
    <property type="entry name" value="TPR-like_helical_dom_sf"/>
</dbReference>
<gene>
    <name evidence="2" type="ORF">Lupro_08240</name>
</gene>
<reference evidence="3" key="1">
    <citation type="submission" date="2015-12" db="EMBL/GenBank/DDBJ databases">
        <title>Complete genome sequence of Lutibacter profundus strain LP1.</title>
        <authorList>
            <person name="Wissuwa J."/>
            <person name="Le Moine Bauer S."/>
            <person name="Stokke R."/>
            <person name="Dahle H."/>
            <person name="Steen I.H."/>
        </authorList>
    </citation>
    <scope>NUCLEOTIDE SEQUENCE [LARGE SCALE GENOMIC DNA]</scope>
    <source>
        <strain evidence="3">LP1</strain>
    </source>
</reference>
<evidence type="ECO:0000313" key="3">
    <source>
        <dbReference type="Proteomes" id="UP000059672"/>
    </source>
</evidence>
<feature type="coiled-coil region" evidence="1">
    <location>
        <begin position="153"/>
        <end position="180"/>
    </location>
</feature>
<sequence length="713" mass="82796">MILFVVGCSTKKDAFLNRNFQAMATKYNVLYNGNEALKKGLLELNSNYSDNYWQRLPIEPLKIDELALPGVKLDKDISPKEFEKAEEKAVKAIQKHSMLIARQERNSQIDDAYLLLGKSRYYSKRFVPALEAFNFVILNYPNADLIDETKIWQAKTLIRLQNEEQAIENLNNLLKDKELKDKIKEQAHTAIAMAYVKKDSLQQVINHLKKAILADNNNEQTARNLFILGQVYREKKLIDSSNISFQELINFKKAPFKYKIHAYIEKAKNVSTKEEALATIAILKKLLKDRDNRPYLEEIYYQLGAIENKIGLEGAIEYYKKSLQASKTTNLQKEITYQSIGDLYFDKAKFVTAGLYYDSILNITKEKHTKRIRRLTRKRNNLNEVIFYEKIAKTNDSILKVASMSKEEQIAFFTGYIEKLKANEELLQQKINTGSAFYNSNNLNEENSNAGKWYFYNIQAVGFGEQEFQRVWGNRPLEDNWRLSDKTQLNLENSKTNITQKNDVINTPEKLKLPYYLNKVVTSKHKIDSITKERNDAYFKLGIIYKEQFKEFSLATDKLEKLLTFNPVSTLLLPTKYHLYKIYSHQNNKKAILLKNDIINTYPNSKYAKIILNPNEVLNNDSEITPKDEYAAVFYEYKDKLYEEVIKKTTIAISKYEGEKIVSKFELLKAYAIGKKEGLEAFKKALNFVAMNYPNTEEGKKALEVINTIKTKI</sequence>
<evidence type="ECO:0000256" key="1">
    <source>
        <dbReference type="SAM" id="Coils"/>
    </source>
</evidence>
<dbReference type="PATRIC" id="fig|1622118.3.peg.1704"/>
<organism evidence="2 3">
    <name type="scientific">Lutibacter profundi</name>
    <dbReference type="NCBI Taxonomy" id="1622118"/>
    <lineage>
        <taxon>Bacteria</taxon>
        <taxon>Pseudomonadati</taxon>
        <taxon>Bacteroidota</taxon>
        <taxon>Flavobacteriia</taxon>
        <taxon>Flavobacteriales</taxon>
        <taxon>Flavobacteriaceae</taxon>
        <taxon>Lutibacter</taxon>
    </lineage>
</organism>
<keyword evidence="1" id="KW-0175">Coiled coil</keyword>
<name>A0A0X8G7S4_9FLAO</name>
<accession>A0A0X8G7S4</accession>
<evidence type="ECO:0000313" key="2">
    <source>
        <dbReference type="EMBL" id="AMC11243.1"/>
    </source>
</evidence>
<dbReference type="SMART" id="SM00028">
    <property type="entry name" value="TPR"/>
    <property type="match status" value="4"/>
</dbReference>
<dbReference type="InterPro" id="IPR019734">
    <property type="entry name" value="TPR_rpt"/>
</dbReference>
<dbReference type="AlphaFoldDB" id="A0A0X8G7S4"/>
<dbReference type="STRING" id="1622118.Lupro_08240"/>
<dbReference type="KEGG" id="lut:Lupro_08240"/>
<keyword evidence="3" id="KW-1185">Reference proteome</keyword>